<evidence type="ECO:0000313" key="3">
    <source>
        <dbReference type="Proteomes" id="UP001501585"/>
    </source>
</evidence>
<dbReference type="EMBL" id="BAAAPC010000002">
    <property type="protein sequence ID" value="GAA1983877.1"/>
    <property type="molecule type" value="Genomic_DNA"/>
</dbReference>
<accession>A0ABN2SC15</accession>
<evidence type="ECO:0000313" key="2">
    <source>
        <dbReference type="EMBL" id="GAA1983877.1"/>
    </source>
</evidence>
<gene>
    <name evidence="2" type="ORF">GCM10009799_06600</name>
</gene>
<reference evidence="2 3" key="1">
    <citation type="journal article" date="2019" name="Int. J. Syst. Evol. Microbiol.">
        <title>The Global Catalogue of Microorganisms (GCM) 10K type strain sequencing project: providing services to taxonomists for standard genome sequencing and annotation.</title>
        <authorList>
            <consortium name="The Broad Institute Genomics Platform"/>
            <consortium name="The Broad Institute Genome Sequencing Center for Infectious Disease"/>
            <person name="Wu L."/>
            <person name="Ma J."/>
        </authorList>
    </citation>
    <scope>NUCLEOTIDE SEQUENCE [LARGE SCALE GENOMIC DNA]</scope>
    <source>
        <strain evidence="2 3">JCM 15313</strain>
    </source>
</reference>
<evidence type="ECO:0000256" key="1">
    <source>
        <dbReference type="SAM" id="MobiDB-lite"/>
    </source>
</evidence>
<comment type="caution">
    <text evidence="2">The sequence shown here is derived from an EMBL/GenBank/DDBJ whole genome shotgun (WGS) entry which is preliminary data.</text>
</comment>
<proteinExistence type="predicted"/>
<name>A0ABN2SC15_9ACTN</name>
<organism evidence="2 3">
    <name type="scientific">Nocardiopsis rhodophaea</name>
    <dbReference type="NCBI Taxonomy" id="280238"/>
    <lineage>
        <taxon>Bacteria</taxon>
        <taxon>Bacillati</taxon>
        <taxon>Actinomycetota</taxon>
        <taxon>Actinomycetes</taxon>
        <taxon>Streptosporangiales</taxon>
        <taxon>Nocardiopsidaceae</taxon>
        <taxon>Nocardiopsis</taxon>
    </lineage>
</organism>
<feature type="region of interest" description="Disordered" evidence="1">
    <location>
        <begin position="89"/>
        <end position="109"/>
    </location>
</feature>
<sequence>MPHQQIDAGTRGRADTGDHPAVVSLGVGLVGVRSICRVGADSVARVPATAEATPASGVSGCRAPSALVARERGAAPAARMRTLNFDIQQWPQEVPRGSVPGEPPCGSAR</sequence>
<feature type="region of interest" description="Disordered" evidence="1">
    <location>
        <begin position="1"/>
        <end position="20"/>
    </location>
</feature>
<keyword evidence="3" id="KW-1185">Reference proteome</keyword>
<dbReference type="Proteomes" id="UP001501585">
    <property type="component" value="Unassembled WGS sequence"/>
</dbReference>
<protein>
    <submittedName>
        <fullName evidence="2">Uncharacterized protein</fullName>
    </submittedName>
</protein>